<dbReference type="PROSITE" id="PS51133">
    <property type="entry name" value="ZF_TFIIS_2"/>
    <property type="match status" value="1"/>
</dbReference>
<sequence>MDIKGVQDVGTFRKGVCHKINTYTQRITYSLNIEKSIYNYTVDKGKQLKIIRKWDNVYFVLIYVNKLKSILYNLKNPIIIDKIKKKQISTKQIAYMSHMELLPEKWDEKMKEKELRLENKFFPKIEASTDNFTCGKCKSTACTYYQLQTRSADEPMTTFVTCTNCGQRWKC</sequence>
<name>A0A6C0KKF8_9ZZZZ</name>
<reference evidence="5" key="1">
    <citation type="journal article" date="2020" name="Nature">
        <title>Giant virus diversity and host interactions through global metagenomics.</title>
        <authorList>
            <person name="Schulz F."/>
            <person name="Roux S."/>
            <person name="Paez-Espino D."/>
            <person name="Jungbluth S."/>
            <person name="Walsh D.A."/>
            <person name="Denef V.J."/>
            <person name="McMahon K.D."/>
            <person name="Konstantinidis K.T."/>
            <person name="Eloe-Fadrosh E.A."/>
            <person name="Kyrpides N.C."/>
            <person name="Woyke T."/>
        </authorList>
    </citation>
    <scope>NUCLEOTIDE SEQUENCE</scope>
    <source>
        <strain evidence="5">GVMAG-S-3300012919-55</strain>
    </source>
</reference>
<evidence type="ECO:0000313" key="5">
    <source>
        <dbReference type="EMBL" id="QHU17773.1"/>
    </source>
</evidence>
<keyword evidence="3" id="KW-0862">Zinc</keyword>
<dbReference type="InterPro" id="IPR001222">
    <property type="entry name" value="Znf_TFIIS"/>
</dbReference>
<dbReference type="Gene3D" id="2.20.25.10">
    <property type="match status" value="1"/>
</dbReference>
<dbReference type="GO" id="GO:0005634">
    <property type="term" value="C:nucleus"/>
    <property type="evidence" value="ECO:0007669"/>
    <property type="project" value="TreeGrafter"/>
</dbReference>
<dbReference type="GO" id="GO:0003676">
    <property type="term" value="F:nucleic acid binding"/>
    <property type="evidence" value="ECO:0007669"/>
    <property type="project" value="InterPro"/>
</dbReference>
<dbReference type="SMART" id="SM00440">
    <property type="entry name" value="ZnF_C2C2"/>
    <property type="match status" value="1"/>
</dbReference>
<dbReference type="CDD" id="cd13749">
    <property type="entry name" value="Zn-ribbon_TFIIS"/>
    <property type="match status" value="1"/>
</dbReference>
<dbReference type="InterPro" id="IPR003618">
    <property type="entry name" value="TFIIS_cen_dom"/>
</dbReference>
<dbReference type="PANTHER" id="PTHR11477:SF0">
    <property type="entry name" value="IP08861P-RELATED"/>
    <property type="match status" value="1"/>
</dbReference>
<dbReference type="GO" id="GO:0006351">
    <property type="term" value="P:DNA-templated transcription"/>
    <property type="evidence" value="ECO:0007669"/>
    <property type="project" value="InterPro"/>
</dbReference>
<dbReference type="Pfam" id="PF01096">
    <property type="entry name" value="Zn_ribbon_TFIIS"/>
    <property type="match status" value="1"/>
</dbReference>
<dbReference type="Pfam" id="PF07500">
    <property type="entry name" value="TFIIS_M"/>
    <property type="match status" value="1"/>
</dbReference>
<dbReference type="SUPFAM" id="SSF46942">
    <property type="entry name" value="Elongation factor TFIIS domain 2"/>
    <property type="match status" value="1"/>
</dbReference>
<dbReference type="SUPFAM" id="SSF57783">
    <property type="entry name" value="Zinc beta-ribbon"/>
    <property type="match status" value="1"/>
</dbReference>
<dbReference type="GO" id="GO:0008270">
    <property type="term" value="F:zinc ion binding"/>
    <property type="evidence" value="ECO:0007669"/>
    <property type="project" value="UniProtKB-KW"/>
</dbReference>
<organism evidence="5">
    <name type="scientific">viral metagenome</name>
    <dbReference type="NCBI Taxonomy" id="1070528"/>
    <lineage>
        <taxon>unclassified sequences</taxon>
        <taxon>metagenomes</taxon>
        <taxon>organismal metagenomes</taxon>
    </lineage>
</organism>
<dbReference type="PROSITE" id="PS00466">
    <property type="entry name" value="ZF_TFIIS_1"/>
    <property type="match status" value="1"/>
</dbReference>
<keyword evidence="1" id="KW-0479">Metal-binding</keyword>
<dbReference type="AlphaFoldDB" id="A0A6C0KKF8"/>
<protein>
    <recommendedName>
        <fullName evidence="4">TFIIS-type domain-containing protein</fullName>
    </recommendedName>
</protein>
<dbReference type="InterPro" id="IPR036575">
    <property type="entry name" value="TFIIS_cen_dom_sf"/>
</dbReference>
<dbReference type="EMBL" id="MN740918">
    <property type="protein sequence ID" value="QHU17773.1"/>
    <property type="molecule type" value="Genomic_DNA"/>
</dbReference>
<feature type="domain" description="TFIIS-type" evidence="4">
    <location>
        <begin position="130"/>
        <end position="170"/>
    </location>
</feature>
<evidence type="ECO:0000259" key="4">
    <source>
        <dbReference type="PROSITE" id="PS51133"/>
    </source>
</evidence>
<evidence type="ECO:0000256" key="3">
    <source>
        <dbReference type="ARBA" id="ARBA00022833"/>
    </source>
</evidence>
<proteinExistence type="predicted"/>
<evidence type="ECO:0000256" key="2">
    <source>
        <dbReference type="ARBA" id="ARBA00022771"/>
    </source>
</evidence>
<dbReference type="PANTHER" id="PTHR11477">
    <property type="entry name" value="TRANSCRIPTION FACTOR S-II ZINC FINGER DOMAIN-CONTAINING PROTEIN"/>
    <property type="match status" value="1"/>
</dbReference>
<keyword evidence="2" id="KW-0863">Zinc-finger</keyword>
<accession>A0A6C0KKF8</accession>
<evidence type="ECO:0000256" key="1">
    <source>
        <dbReference type="ARBA" id="ARBA00022723"/>
    </source>
</evidence>